<comment type="caution">
    <text evidence="8">The sequence shown here is derived from an EMBL/GenBank/DDBJ whole genome shotgun (WGS) entry which is preliminary data.</text>
</comment>
<evidence type="ECO:0000313" key="8">
    <source>
        <dbReference type="EMBL" id="KRM91157.1"/>
    </source>
</evidence>
<keyword evidence="5 6" id="KW-0472">Membrane</keyword>
<dbReference type="EMBL" id="AYZI01000007">
    <property type="protein sequence ID" value="KRM91157.1"/>
    <property type="molecule type" value="Genomic_DNA"/>
</dbReference>
<evidence type="ECO:0000259" key="7">
    <source>
        <dbReference type="Pfam" id="PF04138"/>
    </source>
</evidence>
<protein>
    <recommendedName>
        <fullName evidence="7">GtrA/DPMS transmembrane domain-containing protein</fullName>
    </recommendedName>
</protein>
<evidence type="ECO:0000256" key="2">
    <source>
        <dbReference type="ARBA" id="ARBA00009399"/>
    </source>
</evidence>
<evidence type="ECO:0000256" key="6">
    <source>
        <dbReference type="SAM" id="Phobius"/>
    </source>
</evidence>
<keyword evidence="4 6" id="KW-1133">Transmembrane helix</keyword>
<dbReference type="Pfam" id="PF04138">
    <property type="entry name" value="GtrA_DPMS_TM"/>
    <property type="match status" value="1"/>
</dbReference>
<evidence type="ECO:0000256" key="5">
    <source>
        <dbReference type="ARBA" id="ARBA00023136"/>
    </source>
</evidence>
<name>A0A0R2CIJ5_9LACO</name>
<feature type="transmembrane region" description="Helical" evidence="6">
    <location>
        <begin position="119"/>
        <end position="138"/>
    </location>
</feature>
<feature type="transmembrane region" description="Helical" evidence="6">
    <location>
        <begin position="81"/>
        <end position="107"/>
    </location>
</feature>
<evidence type="ECO:0000256" key="1">
    <source>
        <dbReference type="ARBA" id="ARBA00004141"/>
    </source>
</evidence>
<dbReference type="PANTHER" id="PTHR38459">
    <property type="entry name" value="PROPHAGE BACTOPRENOL-LINKED GLUCOSE TRANSLOCASE HOMOLOG"/>
    <property type="match status" value="1"/>
</dbReference>
<comment type="subcellular location">
    <subcellularLocation>
        <location evidence="1">Membrane</location>
        <topology evidence="1">Multi-pass membrane protein</topology>
    </subcellularLocation>
</comment>
<dbReference type="GO" id="GO:0000271">
    <property type="term" value="P:polysaccharide biosynthetic process"/>
    <property type="evidence" value="ECO:0007669"/>
    <property type="project" value="InterPro"/>
</dbReference>
<dbReference type="AlphaFoldDB" id="A0A0R2CIJ5"/>
<dbReference type="RefSeq" id="WP_009167364.1">
    <property type="nucleotide sequence ID" value="NZ_AYZI01000007.1"/>
</dbReference>
<reference evidence="8 9" key="1">
    <citation type="journal article" date="2015" name="Genome Announc.">
        <title>Expanding the biotechnology potential of lactobacilli through comparative genomics of 213 strains and associated genera.</title>
        <authorList>
            <person name="Sun Z."/>
            <person name="Harris H.M."/>
            <person name="McCann A."/>
            <person name="Guo C."/>
            <person name="Argimon S."/>
            <person name="Zhang W."/>
            <person name="Yang X."/>
            <person name="Jeffery I.B."/>
            <person name="Cooney J.C."/>
            <person name="Kagawa T.F."/>
            <person name="Liu W."/>
            <person name="Song Y."/>
            <person name="Salvetti E."/>
            <person name="Wrobel A."/>
            <person name="Rasinkangas P."/>
            <person name="Parkhill J."/>
            <person name="Rea M.C."/>
            <person name="O'Sullivan O."/>
            <person name="Ritari J."/>
            <person name="Douillard F.P."/>
            <person name="Paul Ross R."/>
            <person name="Yang R."/>
            <person name="Briner A.E."/>
            <person name="Felis G.E."/>
            <person name="de Vos W.M."/>
            <person name="Barrangou R."/>
            <person name="Klaenhammer T.R."/>
            <person name="Caufield P.W."/>
            <person name="Cui Y."/>
            <person name="Zhang H."/>
            <person name="O'Toole P.W."/>
        </authorList>
    </citation>
    <scope>NUCLEOTIDE SEQUENCE [LARGE SCALE GENOMIC DNA]</scope>
    <source>
        <strain evidence="8 9">DSM 22689</strain>
    </source>
</reference>
<keyword evidence="3 6" id="KW-0812">Transmembrane</keyword>
<dbReference type="PATRIC" id="fig|1423745.4.peg.1147"/>
<feature type="transmembrane region" description="Helical" evidence="6">
    <location>
        <begin position="41"/>
        <end position="60"/>
    </location>
</feature>
<feature type="transmembrane region" description="Helical" evidence="6">
    <location>
        <begin position="14"/>
        <end position="35"/>
    </location>
</feature>
<dbReference type="PANTHER" id="PTHR38459:SF5">
    <property type="entry name" value="CELL WALL TEICHOIC ACID GLYCOSYLATION PROTEIN GTCA"/>
    <property type="match status" value="1"/>
</dbReference>
<dbReference type="GO" id="GO:0005886">
    <property type="term" value="C:plasma membrane"/>
    <property type="evidence" value="ECO:0007669"/>
    <property type="project" value="TreeGrafter"/>
</dbReference>
<evidence type="ECO:0000256" key="3">
    <source>
        <dbReference type="ARBA" id="ARBA00022692"/>
    </source>
</evidence>
<gene>
    <name evidence="8" type="ORF">FC87_GL001083</name>
</gene>
<feature type="domain" description="GtrA/DPMS transmembrane" evidence="7">
    <location>
        <begin position="17"/>
        <end position="138"/>
    </location>
</feature>
<dbReference type="STRING" id="1423745.GCA_001311215_01907"/>
<organism evidence="8 9">
    <name type="scientific">Fructilactobacillus florum DSM 22689 = JCM 16035</name>
    <dbReference type="NCBI Taxonomy" id="1423745"/>
    <lineage>
        <taxon>Bacteria</taxon>
        <taxon>Bacillati</taxon>
        <taxon>Bacillota</taxon>
        <taxon>Bacilli</taxon>
        <taxon>Lactobacillales</taxon>
        <taxon>Lactobacillaceae</taxon>
        <taxon>Fructilactobacillus</taxon>
    </lineage>
</organism>
<dbReference type="InterPro" id="IPR007267">
    <property type="entry name" value="GtrA_DPMS_TM"/>
</dbReference>
<comment type="similarity">
    <text evidence="2">Belongs to the GtrA family.</text>
</comment>
<evidence type="ECO:0000256" key="4">
    <source>
        <dbReference type="ARBA" id="ARBA00022989"/>
    </source>
</evidence>
<sequence>MTKLLALYHKHRDVLPYLFWGVAATVFNIVVFSLLRQFTPLNYAINYTIDWVLTVLFAFYTNKYFVFHAEHHSHREFWHQLITFFGGRFVTFLIGIAILATGIQLLGFQSGFGQDMVNIFQNIVVIIVNYFWSVMISFRNQSS</sequence>
<evidence type="ECO:0000313" key="9">
    <source>
        <dbReference type="Proteomes" id="UP000051586"/>
    </source>
</evidence>
<accession>A0A0R2CIJ5</accession>
<dbReference type="InterPro" id="IPR051401">
    <property type="entry name" value="GtrA_CellWall_Glycosyl"/>
</dbReference>
<dbReference type="Proteomes" id="UP000051586">
    <property type="component" value="Unassembled WGS sequence"/>
</dbReference>
<proteinExistence type="inferred from homology"/>